<sequence>MITKSMSDEELFRALKTEIDELGWNLIKHKGQAYRKVVLRQRLFPLYFKPFEVKSKSKNTWLVIPVAHSRKDADNSQFMLLCKLDSPEGIYWYSIGADYFTREADETISVLAPHMLRRMNERLNLHILKSEDLLVEFIKREPKNYMSYPPESKQFFHLVNGGIVLGEVVGRRWIHKTFIDDESFSKVNKMKGDRLISGQKRLESIKQLLDSSDNKAAVLEFIDSTFGSYKHEFKLE</sequence>
<dbReference type="RefSeq" id="WP_044163343.1">
    <property type="nucleotide sequence ID" value="NZ_JACIER010000005.1"/>
</dbReference>
<evidence type="ECO:0000313" key="2">
    <source>
        <dbReference type="Proteomes" id="UP000560658"/>
    </source>
</evidence>
<name>A0A840CYU7_9BACE</name>
<reference evidence="1" key="1">
    <citation type="submission" date="2020-08" db="EMBL/GenBank/DDBJ databases">
        <title>Genomic Encyclopedia of Type Strains, Phase IV (KMG-IV): sequencing the most valuable type-strain genomes for metagenomic binning, comparative biology and taxonomic classification.</title>
        <authorList>
            <person name="Goeker M."/>
        </authorList>
    </citation>
    <scope>NUCLEOTIDE SEQUENCE [LARGE SCALE GENOMIC DNA]</scope>
    <source>
        <strain evidence="1">DSM 105720</strain>
    </source>
</reference>
<gene>
    <name evidence="1" type="ORF">GGR06_001535</name>
</gene>
<protein>
    <submittedName>
        <fullName evidence="1">Uncharacterized protein</fullName>
    </submittedName>
</protein>
<dbReference type="Proteomes" id="UP000560658">
    <property type="component" value="Unassembled WGS sequence"/>
</dbReference>
<proteinExistence type="predicted"/>
<accession>A0A840CYU7</accession>
<evidence type="ECO:0000313" key="1">
    <source>
        <dbReference type="EMBL" id="MBB4043749.1"/>
    </source>
</evidence>
<comment type="caution">
    <text evidence="1">The sequence shown here is derived from an EMBL/GenBank/DDBJ whole genome shotgun (WGS) entry which is preliminary data.</text>
</comment>
<dbReference type="AlphaFoldDB" id="A0A840CYU7"/>
<dbReference type="EMBL" id="JACIER010000005">
    <property type="protein sequence ID" value="MBB4043749.1"/>
    <property type="molecule type" value="Genomic_DNA"/>
</dbReference>
<organism evidence="1 2">
    <name type="scientific">Bacteroides reticulotermitis</name>
    <dbReference type="NCBI Taxonomy" id="1133319"/>
    <lineage>
        <taxon>Bacteria</taxon>
        <taxon>Pseudomonadati</taxon>
        <taxon>Bacteroidota</taxon>
        <taxon>Bacteroidia</taxon>
        <taxon>Bacteroidales</taxon>
        <taxon>Bacteroidaceae</taxon>
        <taxon>Bacteroides</taxon>
    </lineage>
</organism>
<keyword evidence="2" id="KW-1185">Reference proteome</keyword>